<protein>
    <submittedName>
        <fullName evidence="3">Uncharacterized protein</fullName>
    </submittedName>
</protein>
<evidence type="ECO:0000256" key="2">
    <source>
        <dbReference type="SAM" id="Phobius"/>
    </source>
</evidence>
<keyword evidence="4" id="KW-1185">Reference proteome</keyword>
<dbReference type="Proteomes" id="UP000219482">
    <property type="component" value="Unassembled WGS sequence"/>
</dbReference>
<organism evidence="3 4">
    <name type="scientific">Blastococcus haudaquaticus</name>
    <dbReference type="NCBI Taxonomy" id="1938745"/>
    <lineage>
        <taxon>Bacteria</taxon>
        <taxon>Bacillati</taxon>
        <taxon>Actinomycetota</taxon>
        <taxon>Actinomycetes</taxon>
        <taxon>Geodermatophilales</taxon>
        <taxon>Geodermatophilaceae</taxon>
        <taxon>Blastococcus</taxon>
    </lineage>
</organism>
<evidence type="ECO:0000313" key="4">
    <source>
        <dbReference type="Proteomes" id="UP000219482"/>
    </source>
</evidence>
<feature type="region of interest" description="Disordered" evidence="1">
    <location>
        <begin position="1"/>
        <end position="48"/>
    </location>
</feature>
<gene>
    <name evidence="3" type="ORF">SAMN06272739_4125</name>
</gene>
<feature type="transmembrane region" description="Helical" evidence="2">
    <location>
        <begin position="174"/>
        <end position="195"/>
    </location>
</feature>
<reference evidence="4" key="1">
    <citation type="submission" date="2017-09" db="EMBL/GenBank/DDBJ databases">
        <authorList>
            <person name="Varghese N."/>
            <person name="Submissions S."/>
        </authorList>
    </citation>
    <scope>NUCLEOTIDE SEQUENCE [LARGE SCALE GENOMIC DNA]</scope>
    <source>
        <strain evidence="4">DSM 44270</strain>
    </source>
</reference>
<feature type="transmembrane region" description="Helical" evidence="2">
    <location>
        <begin position="113"/>
        <end position="135"/>
    </location>
</feature>
<dbReference type="RefSeq" id="WP_097185814.1">
    <property type="nucleotide sequence ID" value="NZ_OCNK01000006.1"/>
</dbReference>
<dbReference type="EMBL" id="OCNK01000006">
    <property type="protein sequence ID" value="SOE03378.1"/>
    <property type="molecule type" value="Genomic_DNA"/>
</dbReference>
<keyword evidence="2" id="KW-1133">Transmembrane helix</keyword>
<keyword evidence="2" id="KW-0472">Membrane</keyword>
<evidence type="ECO:0000313" key="3">
    <source>
        <dbReference type="EMBL" id="SOE03378.1"/>
    </source>
</evidence>
<dbReference type="OrthoDB" id="5196406at2"/>
<name>A0A286H6I5_9ACTN</name>
<dbReference type="AlphaFoldDB" id="A0A286H6I5"/>
<feature type="transmembrane region" description="Helical" evidence="2">
    <location>
        <begin position="142"/>
        <end position="162"/>
    </location>
</feature>
<proteinExistence type="predicted"/>
<feature type="transmembrane region" description="Helical" evidence="2">
    <location>
        <begin position="61"/>
        <end position="83"/>
    </location>
</feature>
<sequence>MTERLQPSGADRPVDVGPEGGPTLFGLPAEFPEESDGDRLPAGRTPSDASPRLAVVKRADVAGAAALVLAGVAANVSLSLSWWPGEGPPGLSLVRQGAEALDAGVDHAVRAVVWQPLAVVACGGLLVLLGFLLLVPARGHRLIGVLALAVSLTAAAAVALLLVDGGLLSVGFGPGMWCAVAVPVLGVLGSLKAMLTAPLVTLDSR</sequence>
<accession>A0A286H6I5</accession>
<keyword evidence="2" id="KW-0812">Transmembrane</keyword>
<evidence type="ECO:0000256" key="1">
    <source>
        <dbReference type="SAM" id="MobiDB-lite"/>
    </source>
</evidence>